<organism evidence="2">
    <name type="scientific">Puccinia triticina (isolate 1-1 / race 1 (BBBD))</name>
    <name type="common">Brown leaf rust fungus</name>
    <dbReference type="NCBI Taxonomy" id="630390"/>
    <lineage>
        <taxon>Eukaryota</taxon>
        <taxon>Fungi</taxon>
        <taxon>Dikarya</taxon>
        <taxon>Basidiomycota</taxon>
        <taxon>Pucciniomycotina</taxon>
        <taxon>Pucciniomycetes</taxon>
        <taxon>Pucciniales</taxon>
        <taxon>Pucciniaceae</taxon>
        <taxon>Puccinia</taxon>
    </lineage>
</organism>
<dbReference type="VEuPathDB" id="FungiDB:PTTG_27770"/>
<protein>
    <submittedName>
        <fullName evidence="2 3">Uncharacterized protein</fullName>
    </submittedName>
</protein>
<sequence>MNIAVSPEWIQRQESLVEALGSLRKDLSTFNQENKEYSKHKLTTKDWPTKDGKQQYIKDHAAFRIKLDKLESFCHFIQISTRGQLFELTGKYLELEPLHLPAPAKPSLMRQIVGKVYKGKKSSKAHESKGTSSTSSIRELITEEQRLEEGSNDFRVEPAGKLTGDTLDVGMDMDPGLTSGWLKTLNELLHEIMSTKTARELRYHNKIHLEGFERFYLQQFVFRTVELMYKNGIISHEDLKEFLKDEETRKLAGTNNFATRHIHRNLLSKMWTAPTCQPEKPRRSTRRIWPVCTVRPEEIVLRLAPECPVKINAPDLAREINRIELVEVAASAGKGARSRSVASVGELNKASQQEPRRDSPAGSLSRD</sequence>
<evidence type="ECO:0000313" key="2">
    <source>
        <dbReference type="EMBL" id="OAV92064.1"/>
    </source>
</evidence>
<reference evidence="2" key="2">
    <citation type="submission" date="2016-05" db="EMBL/GenBank/DDBJ databases">
        <title>Comparative analysis highlights variable genome content of wheat rusts and divergence of the mating loci.</title>
        <authorList>
            <person name="Cuomo C.A."/>
            <person name="Bakkeren G."/>
            <person name="Szabo L."/>
            <person name="Khalil H."/>
            <person name="Joly D."/>
            <person name="Goldberg J."/>
            <person name="Young S."/>
            <person name="Zeng Q."/>
            <person name="Fellers J."/>
        </authorList>
    </citation>
    <scope>NUCLEOTIDE SEQUENCE [LARGE SCALE GENOMIC DNA]</scope>
    <source>
        <strain evidence="2">1-1 BBBD Race 1</strain>
    </source>
</reference>
<gene>
    <name evidence="2" type="ORF">PTTG_27770</name>
</gene>
<name>A0A180GHL6_PUCT1</name>
<dbReference type="AlphaFoldDB" id="A0A180GHL6"/>
<feature type="region of interest" description="Disordered" evidence="1">
    <location>
        <begin position="119"/>
        <end position="138"/>
    </location>
</feature>
<evidence type="ECO:0000313" key="3">
    <source>
        <dbReference type="EnsemblFungi" id="PTTG_27770-t43_1-p1"/>
    </source>
</evidence>
<keyword evidence="4" id="KW-1185">Reference proteome</keyword>
<accession>A0A180GHL6</accession>
<evidence type="ECO:0000313" key="4">
    <source>
        <dbReference type="Proteomes" id="UP000005240"/>
    </source>
</evidence>
<reference evidence="3 4" key="3">
    <citation type="journal article" date="2017" name="G3 (Bethesda)">
        <title>Comparative analysis highlights variable genome content of wheat rusts and divergence of the mating loci.</title>
        <authorList>
            <person name="Cuomo C.A."/>
            <person name="Bakkeren G."/>
            <person name="Khalil H.B."/>
            <person name="Panwar V."/>
            <person name="Joly D."/>
            <person name="Linning R."/>
            <person name="Sakthikumar S."/>
            <person name="Song X."/>
            <person name="Adiconis X."/>
            <person name="Fan L."/>
            <person name="Goldberg J.M."/>
            <person name="Levin J.Z."/>
            <person name="Young S."/>
            <person name="Zeng Q."/>
            <person name="Anikster Y."/>
            <person name="Bruce M."/>
            <person name="Wang M."/>
            <person name="Yin C."/>
            <person name="McCallum B."/>
            <person name="Szabo L.J."/>
            <person name="Hulbert S."/>
            <person name="Chen X."/>
            <person name="Fellers J.P."/>
        </authorList>
    </citation>
    <scope>NUCLEOTIDE SEQUENCE</scope>
    <source>
        <strain evidence="4">Isolate 1-1 / race 1 (BBBD)</strain>
        <strain evidence="3">isolate 1-1 / race 1 (BBBD)</strain>
    </source>
</reference>
<proteinExistence type="predicted"/>
<feature type="compositionally biased region" description="Basic and acidic residues" evidence="1">
    <location>
        <begin position="354"/>
        <end position="367"/>
    </location>
</feature>
<dbReference type="Proteomes" id="UP000005240">
    <property type="component" value="Unassembled WGS sequence"/>
</dbReference>
<feature type="region of interest" description="Disordered" evidence="1">
    <location>
        <begin position="331"/>
        <end position="367"/>
    </location>
</feature>
<dbReference type="EnsemblFungi" id="PTTG_27770-t43_1">
    <property type="protein sequence ID" value="PTTG_27770-t43_1-p1"/>
    <property type="gene ID" value="PTTG_27770"/>
</dbReference>
<dbReference type="EMBL" id="ADAS02000070">
    <property type="protein sequence ID" value="OAV92064.1"/>
    <property type="molecule type" value="Genomic_DNA"/>
</dbReference>
<feature type="compositionally biased region" description="Low complexity" evidence="1">
    <location>
        <begin position="331"/>
        <end position="343"/>
    </location>
</feature>
<reference evidence="3" key="4">
    <citation type="submission" date="2025-05" db="UniProtKB">
        <authorList>
            <consortium name="EnsemblFungi"/>
        </authorList>
    </citation>
    <scope>IDENTIFICATION</scope>
    <source>
        <strain evidence="3">isolate 1-1 / race 1 (BBBD)</strain>
    </source>
</reference>
<reference evidence="2" key="1">
    <citation type="submission" date="2009-11" db="EMBL/GenBank/DDBJ databases">
        <authorList>
            <consortium name="The Broad Institute Genome Sequencing Platform"/>
            <person name="Ward D."/>
            <person name="Feldgarden M."/>
            <person name="Earl A."/>
            <person name="Young S.K."/>
            <person name="Zeng Q."/>
            <person name="Koehrsen M."/>
            <person name="Alvarado L."/>
            <person name="Berlin A."/>
            <person name="Bochicchio J."/>
            <person name="Borenstein D."/>
            <person name="Chapman S.B."/>
            <person name="Chen Z."/>
            <person name="Engels R."/>
            <person name="Freedman E."/>
            <person name="Gellesch M."/>
            <person name="Goldberg J."/>
            <person name="Griggs A."/>
            <person name="Gujja S."/>
            <person name="Heilman E."/>
            <person name="Heiman D."/>
            <person name="Hepburn T."/>
            <person name="Howarth C."/>
            <person name="Jen D."/>
            <person name="Larson L."/>
            <person name="Lewis B."/>
            <person name="Mehta T."/>
            <person name="Park D."/>
            <person name="Pearson M."/>
            <person name="Roberts A."/>
            <person name="Saif S."/>
            <person name="Shea T."/>
            <person name="Shenoy N."/>
            <person name="Sisk P."/>
            <person name="Stolte C."/>
            <person name="Sykes S."/>
            <person name="Thomson T."/>
            <person name="Walk T."/>
            <person name="White J."/>
            <person name="Yandava C."/>
            <person name="Izard J."/>
            <person name="Baranova O.V."/>
            <person name="Blanton J.M."/>
            <person name="Tanner A.C."/>
            <person name="Dewhirst F.E."/>
            <person name="Haas B."/>
            <person name="Nusbaum C."/>
            <person name="Birren B."/>
        </authorList>
    </citation>
    <scope>NUCLEOTIDE SEQUENCE [LARGE SCALE GENOMIC DNA]</scope>
    <source>
        <strain evidence="2">1-1 BBBD Race 1</strain>
    </source>
</reference>
<evidence type="ECO:0000256" key="1">
    <source>
        <dbReference type="SAM" id="MobiDB-lite"/>
    </source>
</evidence>